<evidence type="ECO:0000256" key="7">
    <source>
        <dbReference type="SAM" id="MobiDB-lite"/>
    </source>
</evidence>
<dbReference type="Gene3D" id="1.10.510.10">
    <property type="entry name" value="Transferase(Phosphotransferase) domain 1"/>
    <property type="match status" value="1"/>
</dbReference>
<evidence type="ECO:0000256" key="5">
    <source>
        <dbReference type="ARBA" id="ARBA00022777"/>
    </source>
</evidence>
<evidence type="ECO:0000256" key="6">
    <source>
        <dbReference type="ARBA" id="ARBA00022840"/>
    </source>
</evidence>
<dbReference type="Pfam" id="PF00069">
    <property type="entry name" value="Pkinase"/>
    <property type="match status" value="1"/>
</dbReference>
<feature type="region of interest" description="Disordered" evidence="7">
    <location>
        <begin position="301"/>
        <end position="352"/>
    </location>
</feature>
<gene>
    <name evidence="9" type="ORF">GCM10011584_30690</name>
</gene>
<dbReference type="PANTHER" id="PTHR43289">
    <property type="entry name" value="MITOGEN-ACTIVATED PROTEIN KINASE KINASE KINASE 20-RELATED"/>
    <property type="match status" value="1"/>
</dbReference>
<keyword evidence="10" id="KW-1185">Reference proteome</keyword>
<dbReference type="EC" id="2.7.11.1" evidence="1"/>
<organism evidence="9 10">
    <name type="scientific">Nocardioides phosphati</name>
    <dbReference type="NCBI Taxonomy" id="1867775"/>
    <lineage>
        <taxon>Bacteria</taxon>
        <taxon>Bacillati</taxon>
        <taxon>Actinomycetota</taxon>
        <taxon>Actinomycetes</taxon>
        <taxon>Propionibacteriales</taxon>
        <taxon>Nocardioidaceae</taxon>
        <taxon>Nocardioides</taxon>
    </lineage>
</organism>
<dbReference type="EMBL" id="BMNI01000010">
    <property type="protein sequence ID" value="GGO93006.1"/>
    <property type="molecule type" value="Genomic_DNA"/>
</dbReference>
<protein>
    <recommendedName>
        <fullName evidence="1">non-specific serine/threonine protein kinase</fullName>
        <ecNumber evidence="1">2.7.11.1</ecNumber>
    </recommendedName>
</protein>
<dbReference type="RefSeq" id="WP_188784908.1">
    <property type="nucleotide sequence ID" value="NZ_BMNI01000010.1"/>
</dbReference>
<evidence type="ECO:0000256" key="1">
    <source>
        <dbReference type="ARBA" id="ARBA00012513"/>
    </source>
</evidence>
<proteinExistence type="predicted"/>
<sequence length="604" mass="63186">MLEPAPGVEFGRYVMVGQPAYHGAGSLVAAREARSGARRTLWLVMPHVVAEPEQRAPVVSAALALRRLASPHLVQLHEFGEVDGQPFFATAPLDGVDLTQVCTPDGIPPEDALDLIAQVGTGINHLHHAGLVDGALGPGRVLVEDREGGIHASVAHAGILPVLMSRSALFGSQKQEALDFGAPEVHRGEAPTVRSDVYSLGCLLWLALTGEPPFASYAAHGPAPIPQVAGDGPVEQAINSVLQRALAKDPADRYRDAAAFVATLRSIAALAREGVVGELPARVVPRGPGEPDVQVAFPAAPATHRAEAAGEEESAAPAPVAEAPATPRAAPPAEQEPASGPAPAASPAHRAAHAAFVPEPGLAAAWEPPAAAGEAAVVPAVVPALLTEAPEAEPDRALKEAMRHWAARTSAQRKLHGPRTGRRVLRAGAAAAVVGALALVTVWGARHTDLLDRTEPASATSTSASTVPSATAPGAETPAPLERLFPIAGAKVCRFDTEQAAHRIERWTCQRTGYRVVLTHWDSHASARDLVPHGGAGGVRERWMLRGTHAGTQWTWRSAAGPRPYRWTGVYADVPYAVVIEASSKARRREARAHVVIHPSTVLG</sequence>
<feature type="compositionally biased region" description="Low complexity" evidence="7">
    <location>
        <begin position="456"/>
        <end position="473"/>
    </location>
</feature>
<evidence type="ECO:0000313" key="10">
    <source>
        <dbReference type="Proteomes" id="UP000655410"/>
    </source>
</evidence>
<dbReference type="InterPro" id="IPR000719">
    <property type="entry name" value="Prot_kinase_dom"/>
</dbReference>
<keyword evidence="3" id="KW-0808">Transferase</keyword>
<feature type="domain" description="Protein kinase" evidence="8">
    <location>
        <begin position="1"/>
        <end position="270"/>
    </location>
</feature>
<reference evidence="10" key="1">
    <citation type="journal article" date="2019" name="Int. J. Syst. Evol. Microbiol.">
        <title>The Global Catalogue of Microorganisms (GCM) 10K type strain sequencing project: providing services to taxonomists for standard genome sequencing and annotation.</title>
        <authorList>
            <consortium name="The Broad Institute Genomics Platform"/>
            <consortium name="The Broad Institute Genome Sequencing Center for Infectious Disease"/>
            <person name="Wu L."/>
            <person name="Ma J."/>
        </authorList>
    </citation>
    <scope>NUCLEOTIDE SEQUENCE [LARGE SCALE GENOMIC DNA]</scope>
    <source>
        <strain evidence="10">CGMCC 4.7371</strain>
    </source>
</reference>
<evidence type="ECO:0000256" key="3">
    <source>
        <dbReference type="ARBA" id="ARBA00022679"/>
    </source>
</evidence>
<name>A0ABQ2NDY5_9ACTN</name>
<keyword evidence="4" id="KW-0547">Nucleotide-binding</keyword>
<comment type="caution">
    <text evidence="9">The sequence shown here is derived from an EMBL/GenBank/DDBJ whole genome shotgun (WGS) entry which is preliminary data.</text>
</comment>
<dbReference type="PROSITE" id="PS50011">
    <property type="entry name" value="PROTEIN_KINASE_DOM"/>
    <property type="match status" value="1"/>
</dbReference>
<dbReference type="SUPFAM" id="SSF56112">
    <property type="entry name" value="Protein kinase-like (PK-like)"/>
    <property type="match status" value="1"/>
</dbReference>
<dbReference type="InterPro" id="IPR011009">
    <property type="entry name" value="Kinase-like_dom_sf"/>
</dbReference>
<keyword evidence="2" id="KW-0723">Serine/threonine-protein kinase</keyword>
<evidence type="ECO:0000259" key="8">
    <source>
        <dbReference type="PROSITE" id="PS50011"/>
    </source>
</evidence>
<accession>A0ABQ2NDY5</accession>
<dbReference type="PANTHER" id="PTHR43289:SF6">
    <property type="entry name" value="SERINE_THREONINE-PROTEIN KINASE NEKL-3"/>
    <property type="match status" value="1"/>
</dbReference>
<dbReference type="Gene3D" id="3.30.200.20">
    <property type="entry name" value="Phosphorylase Kinase, domain 1"/>
    <property type="match status" value="1"/>
</dbReference>
<evidence type="ECO:0000313" key="9">
    <source>
        <dbReference type="EMBL" id="GGO93006.1"/>
    </source>
</evidence>
<keyword evidence="5" id="KW-0418">Kinase</keyword>
<evidence type="ECO:0000256" key="4">
    <source>
        <dbReference type="ARBA" id="ARBA00022741"/>
    </source>
</evidence>
<dbReference type="Proteomes" id="UP000655410">
    <property type="component" value="Unassembled WGS sequence"/>
</dbReference>
<evidence type="ECO:0000256" key="2">
    <source>
        <dbReference type="ARBA" id="ARBA00022527"/>
    </source>
</evidence>
<feature type="region of interest" description="Disordered" evidence="7">
    <location>
        <begin position="454"/>
        <end position="477"/>
    </location>
</feature>
<keyword evidence="6" id="KW-0067">ATP-binding</keyword>
<dbReference type="SMART" id="SM00220">
    <property type="entry name" value="S_TKc"/>
    <property type="match status" value="1"/>
</dbReference>
<feature type="compositionally biased region" description="Low complexity" evidence="7">
    <location>
        <begin position="315"/>
        <end position="352"/>
    </location>
</feature>